<evidence type="ECO:0000256" key="1">
    <source>
        <dbReference type="ARBA" id="ARBA00023015"/>
    </source>
</evidence>
<dbReference type="PROSITE" id="PS50039">
    <property type="entry name" value="FORK_HEAD_3"/>
    <property type="match status" value="1"/>
</dbReference>
<accession>A0A8D2J043</accession>
<dbReference type="PRINTS" id="PR00053">
    <property type="entry name" value="FORKHEAD"/>
</dbReference>
<dbReference type="Gene3D" id="1.10.10.10">
    <property type="entry name" value="Winged helix-like DNA-binding domain superfamily/Winged helix DNA-binding domain"/>
    <property type="match status" value="1"/>
</dbReference>
<dbReference type="InterPro" id="IPR001766">
    <property type="entry name" value="Fork_head_dom"/>
</dbReference>
<evidence type="ECO:0000313" key="8">
    <source>
        <dbReference type="Proteomes" id="UP000694545"/>
    </source>
</evidence>
<dbReference type="InterPro" id="IPR052328">
    <property type="entry name" value="FOX_transcription_regulators"/>
</dbReference>
<evidence type="ECO:0000256" key="4">
    <source>
        <dbReference type="ARBA" id="ARBA00023242"/>
    </source>
</evidence>
<evidence type="ECO:0000313" key="7">
    <source>
        <dbReference type="Ensembl" id="ENSVKKP00000004834.1"/>
    </source>
</evidence>
<reference evidence="7" key="1">
    <citation type="submission" date="2025-08" db="UniProtKB">
        <authorList>
            <consortium name="Ensembl"/>
        </authorList>
    </citation>
    <scope>IDENTIFICATION</scope>
</reference>
<dbReference type="OMA" id="QSPPHAC"/>
<dbReference type="CDD" id="cd20036">
    <property type="entry name" value="FH_FOXR"/>
    <property type="match status" value="1"/>
</dbReference>
<proteinExistence type="predicted"/>
<dbReference type="SMART" id="SM00339">
    <property type="entry name" value="FH"/>
    <property type="match status" value="1"/>
</dbReference>
<dbReference type="GO" id="GO:1990837">
    <property type="term" value="F:sequence-specific double-stranded DNA binding"/>
    <property type="evidence" value="ECO:0007669"/>
    <property type="project" value="TreeGrafter"/>
</dbReference>
<keyword evidence="1" id="KW-0805">Transcription regulation</keyword>
<keyword evidence="2 5" id="KW-0238">DNA-binding</keyword>
<evidence type="ECO:0000256" key="5">
    <source>
        <dbReference type="PROSITE-ProRule" id="PRU00089"/>
    </source>
</evidence>
<dbReference type="PANTHER" id="PTHR46789">
    <property type="entry name" value="FORKHEAD BOX PROTEIN R1"/>
    <property type="match status" value="1"/>
</dbReference>
<feature type="domain" description="Fork-head" evidence="6">
    <location>
        <begin position="154"/>
        <end position="243"/>
    </location>
</feature>
<feature type="DNA-binding region" description="Fork-head" evidence="5">
    <location>
        <begin position="154"/>
        <end position="243"/>
    </location>
</feature>
<keyword evidence="3" id="KW-0804">Transcription</keyword>
<evidence type="ECO:0000256" key="2">
    <source>
        <dbReference type="ARBA" id="ARBA00023125"/>
    </source>
</evidence>
<dbReference type="Pfam" id="PF00250">
    <property type="entry name" value="Forkhead"/>
    <property type="match status" value="1"/>
</dbReference>
<reference evidence="7" key="2">
    <citation type="submission" date="2025-09" db="UniProtKB">
        <authorList>
            <consortium name="Ensembl"/>
        </authorList>
    </citation>
    <scope>IDENTIFICATION</scope>
</reference>
<organism evidence="7 8">
    <name type="scientific">Varanus komodoensis</name>
    <name type="common">Komodo dragon</name>
    <dbReference type="NCBI Taxonomy" id="61221"/>
    <lineage>
        <taxon>Eukaryota</taxon>
        <taxon>Metazoa</taxon>
        <taxon>Chordata</taxon>
        <taxon>Craniata</taxon>
        <taxon>Vertebrata</taxon>
        <taxon>Euteleostomi</taxon>
        <taxon>Lepidosauria</taxon>
        <taxon>Squamata</taxon>
        <taxon>Bifurcata</taxon>
        <taxon>Unidentata</taxon>
        <taxon>Episquamata</taxon>
        <taxon>Toxicofera</taxon>
        <taxon>Anguimorpha</taxon>
        <taxon>Paleoanguimorpha</taxon>
        <taxon>Varanoidea</taxon>
        <taxon>Varanidae</taxon>
        <taxon>Varanus</taxon>
    </lineage>
</organism>
<dbReference type="InterPro" id="IPR036390">
    <property type="entry name" value="WH_DNA-bd_sf"/>
</dbReference>
<evidence type="ECO:0000256" key="3">
    <source>
        <dbReference type="ARBA" id="ARBA00023163"/>
    </source>
</evidence>
<keyword evidence="4 5" id="KW-0539">Nucleus</keyword>
<evidence type="ECO:0000259" key="6">
    <source>
        <dbReference type="PROSITE" id="PS50039"/>
    </source>
</evidence>
<comment type="subcellular location">
    <subcellularLocation>
        <location evidence="5">Nucleus</location>
    </subcellularLocation>
</comment>
<dbReference type="GO" id="GO:0003700">
    <property type="term" value="F:DNA-binding transcription factor activity"/>
    <property type="evidence" value="ECO:0007669"/>
    <property type="project" value="InterPro"/>
</dbReference>
<dbReference type="GO" id="GO:0005634">
    <property type="term" value="C:nucleus"/>
    <property type="evidence" value="ECO:0007669"/>
    <property type="project" value="UniProtKB-SubCell"/>
</dbReference>
<keyword evidence="8" id="KW-1185">Reference proteome</keyword>
<sequence>MDLRLQKPAFWASLHLRSGLRDWDMARELGLGTTCDQLPQGQARGGGGATGAPRGCSGVAFPPAGPQVQPFPWMWVNPNLACPIAGAVSAVGGLLPLAGPQPPPSYLAWGATHLDAAVLEQVEGSQGPTLAPRKAKAFRFRSRKLKRTQGGWPRPPLNYCTLISLALSSSTDSSLTVQEIYQFTRQHFPFFRTAPEGWKNTIRHNLCFSSRFEKTTHFVCLEGNRKSRLWKLTPEGRHKLREEVLALPRDVVGLACQSMDKPGGLLARARKGGQSRLGDPLACGRPSSPSLPPSLLRGPGTLPALRHSPCRPLVRLPLSPELLQSLFGL</sequence>
<dbReference type="Proteomes" id="UP000694545">
    <property type="component" value="Unplaced"/>
</dbReference>
<dbReference type="PANTHER" id="PTHR46789:SF2">
    <property type="entry name" value="FORKHEAD BOX PROTEIN R2"/>
    <property type="match status" value="1"/>
</dbReference>
<name>A0A8D2J043_VARKO</name>
<dbReference type="InterPro" id="IPR036388">
    <property type="entry name" value="WH-like_DNA-bd_sf"/>
</dbReference>
<dbReference type="SUPFAM" id="SSF46785">
    <property type="entry name" value="Winged helix' DNA-binding domain"/>
    <property type="match status" value="1"/>
</dbReference>
<dbReference type="AlphaFoldDB" id="A0A8D2J043"/>
<dbReference type="Ensembl" id="ENSVKKT00000004969.1">
    <property type="protein sequence ID" value="ENSVKKP00000004834.1"/>
    <property type="gene ID" value="ENSVKKG00000003591.1"/>
</dbReference>
<protein>
    <recommendedName>
        <fullName evidence="6">Fork-head domain-containing protein</fullName>
    </recommendedName>
</protein>